<feature type="transmembrane region" description="Helical" evidence="1">
    <location>
        <begin position="61"/>
        <end position="83"/>
    </location>
</feature>
<feature type="transmembrane region" description="Helical" evidence="1">
    <location>
        <begin position="21"/>
        <end position="41"/>
    </location>
</feature>
<sequence>MLFLGFLVFRFKESLFRSVEIMDLCGIFFLFIMFFVFEFCVFQQKIVGAGVVGLSLNSVQIFLSVLLHLIFVLIPFSNIPLLFRIQYKLFCGYPLRIPSRFSCFSVRFRFFVRMDRTTCRSYSKEGYPIHRLCRSGISYSTDVRFEDISYQGYPGVGLGFFFLKEK</sequence>
<dbReference type="Proteomes" id="UP000322667">
    <property type="component" value="Chromosome D06"/>
</dbReference>
<evidence type="ECO:0000313" key="2">
    <source>
        <dbReference type="EMBL" id="TYH64651.1"/>
    </source>
</evidence>
<proteinExistence type="predicted"/>
<keyword evidence="3" id="KW-1185">Reference proteome</keyword>
<dbReference type="AlphaFoldDB" id="A0A5D2KBW2"/>
<protein>
    <submittedName>
        <fullName evidence="2">Uncharacterized protein</fullName>
    </submittedName>
</protein>
<keyword evidence="1" id="KW-0472">Membrane</keyword>
<gene>
    <name evidence="2" type="ORF">ES332_D06G000500v1</name>
</gene>
<dbReference type="EMBL" id="CM017628">
    <property type="protein sequence ID" value="TYH64651.1"/>
    <property type="molecule type" value="Genomic_DNA"/>
</dbReference>
<name>A0A5D2KBW2_GOSTO</name>
<evidence type="ECO:0000256" key="1">
    <source>
        <dbReference type="SAM" id="Phobius"/>
    </source>
</evidence>
<evidence type="ECO:0000313" key="3">
    <source>
        <dbReference type="Proteomes" id="UP000322667"/>
    </source>
</evidence>
<keyword evidence="1" id="KW-1133">Transmembrane helix</keyword>
<accession>A0A5D2KBW2</accession>
<organism evidence="2 3">
    <name type="scientific">Gossypium tomentosum</name>
    <name type="common">Hawaiian cotton</name>
    <name type="synonym">Gossypium sandvicense</name>
    <dbReference type="NCBI Taxonomy" id="34277"/>
    <lineage>
        <taxon>Eukaryota</taxon>
        <taxon>Viridiplantae</taxon>
        <taxon>Streptophyta</taxon>
        <taxon>Embryophyta</taxon>
        <taxon>Tracheophyta</taxon>
        <taxon>Spermatophyta</taxon>
        <taxon>Magnoliopsida</taxon>
        <taxon>eudicotyledons</taxon>
        <taxon>Gunneridae</taxon>
        <taxon>Pentapetalae</taxon>
        <taxon>rosids</taxon>
        <taxon>malvids</taxon>
        <taxon>Malvales</taxon>
        <taxon>Malvaceae</taxon>
        <taxon>Malvoideae</taxon>
        <taxon>Gossypium</taxon>
    </lineage>
</organism>
<reference evidence="2 3" key="1">
    <citation type="submission" date="2019-07" db="EMBL/GenBank/DDBJ databases">
        <title>WGS assembly of Gossypium tomentosum.</title>
        <authorList>
            <person name="Chen Z.J."/>
            <person name="Sreedasyam A."/>
            <person name="Ando A."/>
            <person name="Song Q."/>
            <person name="De L."/>
            <person name="Hulse-Kemp A."/>
            <person name="Ding M."/>
            <person name="Ye W."/>
            <person name="Kirkbride R."/>
            <person name="Jenkins J."/>
            <person name="Plott C."/>
            <person name="Lovell J."/>
            <person name="Lin Y.-M."/>
            <person name="Vaughn R."/>
            <person name="Liu B."/>
            <person name="Li W."/>
            <person name="Simpson S."/>
            <person name="Scheffler B."/>
            <person name="Saski C."/>
            <person name="Grover C."/>
            <person name="Hu G."/>
            <person name="Conover J."/>
            <person name="Carlson J."/>
            <person name="Shu S."/>
            <person name="Boston L."/>
            <person name="Williams M."/>
            <person name="Peterson D."/>
            <person name="Mcgee K."/>
            <person name="Jones D."/>
            <person name="Wendel J."/>
            <person name="Stelly D."/>
            <person name="Grimwood J."/>
            <person name="Schmutz J."/>
        </authorList>
    </citation>
    <scope>NUCLEOTIDE SEQUENCE [LARGE SCALE GENOMIC DNA]</scope>
    <source>
        <strain evidence="2">7179.01</strain>
    </source>
</reference>
<keyword evidence="1" id="KW-0812">Transmembrane</keyword>